<evidence type="ECO:0000256" key="3">
    <source>
        <dbReference type="ARBA" id="ARBA00023002"/>
    </source>
</evidence>
<sequence>IQLTYADLQRCKGKIIFTSSGVAKRSSRSWVPYACSKTAMNCLSYNLATELPEVPTVCISPGVADTAMQAEVRNE</sequence>
<dbReference type="AlphaFoldDB" id="A0A072NUA7"/>
<gene>
    <name evidence="4" type="ORF">A1O9_12704</name>
</gene>
<organism evidence="4 5">
    <name type="scientific">Exophiala aquamarina CBS 119918</name>
    <dbReference type="NCBI Taxonomy" id="1182545"/>
    <lineage>
        <taxon>Eukaryota</taxon>
        <taxon>Fungi</taxon>
        <taxon>Dikarya</taxon>
        <taxon>Ascomycota</taxon>
        <taxon>Pezizomycotina</taxon>
        <taxon>Eurotiomycetes</taxon>
        <taxon>Chaetothyriomycetidae</taxon>
        <taxon>Chaetothyriales</taxon>
        <taxon>Herpotrichiellaceae</taxon>
        <taxon>Exophiala</taxon>
    </lineage>
</organism>
<feature type="non-terminal residue" evidence="4">
    <location>
        <position position="75"/>
    </location>
</feature>
<keyword evidence="3" id="KW-0560">Oxidoreductase</keyword>
<protein>
    <submittedName>
        <fullName evidence="4">Oxidoreductase</fullName>
    </submittedName>
</protein>
<evidence type="ECO:0000256" key="2">
    <source>
        <dbReference type="ARBA" id="ARBA00022857"/>
    </source>
</evidence>
<dbReference type="OrthoDB" id="4109642at2759"/>
<dbReference type="STRING" id="1182545.A0A072NUA7"/>
<feature type="non-terminal residue" evidence="4">
    <location>
        <position position="1"/>
    </location>
</feature>
<comment type="similarity">
    <text evidence="1">Belongs to the short-chain dehydrogenases/reductases (SDR) family.</text>
</comment>
<evidence type="ECO:0000313" key="4">
    <source>
        <dbReference type="EMBL" id="KEF51201.1"/>
    </source>
</evidence>
<dbReference type="VEuPathDB" id="FungiDB:A1O9_12704"/>
<dbReference type="HOGENOM" id="CLU_2677723_0_0_1"/>
<dbReference type="RefSeq" id="XP_013253791.1">
    <property type="nucleotide sequence ID" value="XM_013398337.1"/>
</dbReference>
<keyword evidence="5" id="KW-1185">Reference proteome</keyword>
<dbReference type="Gene3D" id="3.40.50.720">
    <property type="entry name" value="NAD(P)-binding Rossmann-like Domain"/>
    <property type="match status" value="1"/>
</dbReference>
<comment type="caution">
    <text evidence="4">The sequence shown here is derived from an EMBL/GenBank/DDBJ whole genome shotgun (WGS) entry which is preliminary data.</text>
</comment>
<dbReference type="InterPro" id="IPR020904">
    <property type="entry name" value="Sc_DH/Rdtase_CS"/>
</dbReference>
<dbReference type="SUPFAM" id="SSF51735">
    <property type="entry name" value="NAD(P)-binding Rossmann-fold domains"/>
    <property type="match status" value="1"/>
</dbReference>
<keyword evidence="2" id="KW-0521">NADP</keyword>
<dbReference type="PRINTS" id="PR00081">
    <property type="entry name" value="GDHRDH"/>
</dbReference>
<proteinExistence type="inferred from homology"/>
<evidence type="ECO:0000313" key="5">
    <source>
        <dbReference type="Proteomes" id="UP000027920"/>
    </source>
</evidence>
<dbReference type="GeneID" id="25287598"/>
<dbReference type="GO" id="GO:0050664">
    <property type="term" value="F:oxidoreductase activity, acting on NAD(P)H, oxygen as acceptor"/>
    <property type="evidence" value="ECO:0007669"/>
    <property type="project" value="TreeGrafter"/>
</dbReference>
<evidence type="ECO:0000256" key="1">
    <source>
        <dbReference type="ARBA" id="ARBA00006484"/>
    </source>
</evidence>
<dbReference type="GO" id="GO:0016616">
    <property type="term" value="F:oxidoreductase activity, acting on the CH-OH group of donors, NAD or NADP as acceptor"/>
    <property type="evidence" value="ECO:0007669"/>
    <property type="project" value="UniProtKB-ARBA"/>
</dbReference>
<dbReference type="PROSITE" id="PS00061">
    <property type="entry name" value="ADH_SHORT"/>
    <property type="match status" value="1"/>
</dbReference>
<dbReference type="PANTHER" id="PTHR43008">
    <property type="entry name" value="BENZIL REDUCTASE"/>
    <property type="match status" value="1"/>
</dbReference>
<dbReference type="EMBL" id="AMGV01000026">
    <property type="protein sequence ID" value="KEF51201.1"/>
    <property type="molecule type" value="Genomic_DNA"/>
</dbReference>
<dbReference type="Pfam" id="PF00106">
    <property type="entry name" value="adh_short"/>
    <property type="match status" value="1"/>
</dbReference>
<name>A0A072NUA7_9EURO</name>
<dbReference type="Proteomes" id="UP000027920">
    <property type="component" value="Unassembled WGS sequence"/>
</dbReference>
<reference evidence="4 5" key="1">
    <citation type="submission" date="2013-03" db="EMBL/GenBank/DDBJ databases">
        <title>The Genome Sequence of Exophiala aquamarina CBS 119918.</title>
        <authorList>
            <consortium name="The Broad Institute Genomics Platform"/>
            <person name="Cuomo C."/>
            <person name="de Hoog S."/>
            <person name="Gorbushina A."/>
            <person name="Walker B."/>
            <person name="Young S.K."/>
            <person name="Zeng Q."/>
            <person name="Gargeya S."/>
            <person name="Fitzgerald M."/>
            <person name="Haas B."/>
            <person name="Abouelleil A."/>
            <person name="Allen A.W."/>
            <person name="Alvarado L."/>
            <person name="Arachchi H.M."/>
            <person name="Berlin A.M."/>
            <person name="Chapman S.B."/>
            <person name="Gainer-Dewar J."/>
            <person name="Goldberg J."/>
            <person name="Griggs A."/>
            <person name="Gujja S."/>
            <person name="Hansen M."/>
            <person name="Howarth C."/>
            <person name="Imamovic A."/>
            <person name="Ireland A."/>
            <person name="Larimer J."/>
            <person name="McCowan C."/>
            <person name="Murphy C."/>
            <person name="Pearson M."/>
            <person name="Poon T.W."/>
            <person name="Priest M."/>
            <person name="Roberts A."/>
            <person name="Saif S."/>
            <person name="Shea T."/>
            <person name="Sisk P."/>
            <person name="Sykes S."/>
            <person name="Wortman J."/>
            <person name="Nusbaum C."/>
            <person name="Birren B."/>
        </authorList>
    </citation>
    <scope>NUCLEOTIDE SEQUENCE [LARGE SCALE GENOMIC DNA]</scope>
    <source>
        <strain evidence="4 5">CBS 119918</strain>
    </source>
</reference>
<dbReference type="InterPro" id="IPR036291">
    <property type="entry name" value="NAD(P)-bd_dom_sf"/>
</dbReference>
<dbReference type="PANTHER" id="PTHR43008:SF8">
    <property type="entry name" value="BENZIL REDUCTASE ((S)-BENZOIN FORMING) IRC24"/>
    <property type="match status" value="1"/>
</dbReference>
<accession>A0A072NUA7</accession>
<dbReference type="InterPro" id="IPR002347">
    <property type="entry name" value="SDR_fam"/>
</dbReference>